<dbReference type="AlphaFoldDB" id="A0A3B0VZ95"/>
<dbReference type="SUPFAM" id="SSF88659">
    <property type="entry name" value="Sigma3 and sigma4 domains of RNA polymerase sigma factors"/>
    <property type="match status" value="1"/>
</dbReference>
<feature type="domain" description="RNA polymerase sigma factor 70 region 4 type 2" evidence="7">
    <location>
        <begin position="102"/>
        <end position="154"/>
    </location>
</feature>
<dbReference type="GO" id="GO:0016987">
    <property type="term" value="F:sigma factor activity"/>
    <property type="evidence" value="ECO:0007669"/>
    <property type="project" value="UniProtKB-KW"/>
</dbReference>
<evidence type="ECO:0008006" key="9">
    <source>
        <dbReference type="Google" id="ProtNLM"/>
    </source>
</evidence>
<dbReference type="Gene3D" id="1.10.1740.10">
    <property type="match status" value="1"/>
</dbReference>
<reference evidence="8" key="1">
    <citation type="submission" date="2018-06" db="EMBL/GenBank/DDBJ databases">
        <authorList>
            <person name="Zhirakovskaya E."/>
        </authorList>
    </citation>
    <scope>NUCLEOTIDE SEQUENCE</scope>
</reference>
<evidence type="ECO:0000313" key="8">
    <source>
        <dbReference type="EMBL" id="VAW43727.1"/>
    </source>
</evidence>
<dbReference type="PANTHER" id="PTHR43133:SF8">
    <property type="entry name" value="RNA POLYMERASE SIGMA FACTOR HI_1459-RELATED"/>
    <property type="match status" value="1"/>
</dbReference>
<evidence type="ECO:0000256" key="5">
    <source>
        <dbReference type="ARBA" id="ARBA00023163"/>
    </source>
</evidence>
<evidence type="ECO:0000259" key="7">
    <source>
        <dbReference type="Pfam" id="PF08281"/>
    </source>
</evidence>
<dbReference type="InterPro" id="IPR014284">
    <property type="entry name" value="RNA_pol_sigma-70_dom"/>
</dbReference>
<dbReference type="InterPro" id="IPR036388">
    <property type="entry name" value="WH-like_DNA-bd_sf"/>
</dbReference>
<dbReference type="InterPro" id="IPR039425">
    <property type="entry name" value="RNA_pol_sigma-70-like"/>
</dbReference>
<dbReference type="InterPro" id="IPR013325">
    <property type="entry name" value="RNA_pol_sigma_r2"/>
</dbReference>
<dbReference type="InterPro" id="IPR013324">
    <property type="entry name" value="RNA_pol_sigma_r3/r4-like"/>
</dbReference>
<dbReference type="Gene3D" id="1.10.10.10">
    <property type="entry name" value="Winged helix-like DNA-binding domain superfamily/Winged helix DNA-binding domain"/>
    <property type="match status" value="1"/>
</dbReference>
<dbReference type="GO" id="GO:0006352">
    <property type="term" value="P:DNA-templated transcription initiation"/>
    <property type="evidence" value="ECO:0007669"/>
    <property type="project" value="InterPro"/>
</dbReference>
<evidence type="ECO:0000256" key="3">
    <source>
        <dbReference type="ARBA" id="ARBA00023082"/>
    </source>
</evidence>
<dbReference type="SUPFAM" id="SSF88946">
    <property type="entry name" value="Sigma2 domain of RNA polymerase sigma factors"/>
    <property type="match status" value="1"/>
</dbReference>
<dbReference type="Pfam" id="PF08281">
    <property type="entry name" value="Sigma70_r4_2"/>
    <property type="match status" value="1"/>
</dbReference>
<evidence type="ECO:0000256" key="1">
    <source>
        <dbReference type="ARBA" id="ARBA00010641"/>
    </source>
</evidence>
<keyword evidence="3" id="KW-0731">Sigma factor</keyword>
<feature type="domain" description="RNA polymerase sigma-70 region 2" evidence="6">
    <location>
        <begin position="9"/>
        <end position="72"/>
    </location>
</feature>
<gene>
    <name evidence="8" type="ORF">MNBD_GAMMA02-1011</name>
</gene>
<comment type="similarity">
    <text evidence="1">Belongs to the sigma-70 factor family. ECF subfamily.</text>
</comment>
<evidence type="ECO:0000256" key="4">
    <source>
        <dbReference type="ARBA" id="ARBA00023125"/>
    </source>
</evidence>
<dbReference type="CDD" id="cd06171">
    <property type="entry name" value="Sigma70_r4"/>
    <property type="match status" value="1"/>
</dbReference>
<organism evidence="8">
    <name type="scientific">hydrothermal vent metagenome</name>
    <dbReference type="NCBI Taxonomy" id="652676"/>
    <lineage>
        <taxon>unclassified sequences</taxon>
        <taxon>metagenomes</taxon>
        <taxon>ecological metagenomes</taxon>
    </lineage>
</organism>
<proteinExistence type="inferred from homology"/>
<dbReference type="GO" id="GO:0003677">
    <property type="term" value="F:DNA binding"/>
    <property type="evidence" value="ECO:0007669"/>
    <property type="project" value="UniProtKB-KW"/>
</dbReference>
<keyword evidence="2" id="KW-0805">Transcription regulation</keyword>
<dbReference type="Pfam" id="PF04542">
    <property type="entry name" value="Sigma70_r2"/>
    <property type="match status" value="1"/>
</dbReference>
<evidence type="ECO:0000256" key="2">
    <source>
        <dbReference type="ARBA" id="ARBA00023015"/>
    </source>
</evidence>
<evidence type="ECO:0000259" key="6">
    <source>
        <dbReference type="Pfam" id="PF04542"/>
    </source>
</evidence>
<name>A0A3B0VZ95_9ZZZZ</name>
<dbReference type="InterPro" id="IPR007627">
    <property type="entry name" value="RNA_pol_sigma70_r2"/>
</dbReference>
<accession>A0A3B0VZ95</accession>
<dbReference type="NCBIfam" id="TIGR02937">
    <property type="entry name" value="sigma70-ECF"/>
    <property type="match status" value="1"/>
</dbReference>
<keyword evidence="5" id="KW-0804">Transcription</keyword>
<keyword evidence="4" id="KW-0238">DNA-binding</keyword>
<dbReference type="PANTHER" id="PTHR43133">
    <property type="entry name" value="RNA POLYMERASE ECF-TYPE SIGMA FACTO"/>
    <property type="match status" value="1"/>
</dbReference>
<dbReference type="EMBL" id="UOFA01000020">
    <property type="protein sequence ID" value="VAW43727.1"/>
    <property type="molecule type" value="Genomic_DNA"/>
</dbReference>
<dbReference type="InterPro" id="IPR013249">
    <property type="entry name" value="RNA_pol_sigma70_r4_t2"/>
</dbReference>
<sequence length="163" mass="18831">MSIWYRLQVNQNQHGLYALANRMLGNQLEAEDVVQDTFIKLWQHKEGGGQFEKAWLYKVTRNQCLDIIRRRKHAYEYQIAQAVGSDVSPSATEVVLNDELSGEIEKAINQLDEPYKSLLVMREVNGLSYQVLADSLDLSLSQTKVYLHRARKQLKESLEKTYA</sequence>
<protein>
    <recommendedName>
        <fullName evidence="9">RNA polymerase ECF-type sigma factor</fullName>
    </recommendedName>
</protein>